<dbReference type="InterPro" id="IPR000485">
    <property type="entry name" value="AsnC-type_HTH_dom"/>
</dbReference>
<organism evidence="6 7">
    <name type="scientific">Pseudonocardia kunmingensis</name>
    <dbReference type="NCBI Taxonomy" id="630975"/>
    <lineage>
        <taxon>Bacteria</taxon>
        <taxon>Bacillati</taxon>
        <taxon>Actinomycetota</taxon>
        <taxon>Actinomycetes</taxon>
        <taxon>Pseudonocardiales</taxon>
        <taxon>Pseudonocardiaceae</taxon>
        <taxon>Pseudonocardia</taxon>
    </lineage>
</organism>
<keyword evidence="1" id="KW-0805">Transcription regulation</keyword>
<evidence type="ECO:0000313" key="6">
    <source>
        <dbReference type="EMBL" id="TQM02929.1"/>
    </source>
</evidence>
<evidence type="ECO:0000256" key="3">
    <source>
        <dbReference type="ARBA" id="ARBA00023163"/>
    </source>
</evidence>
<accession>A0A543D0Q6</accession>
<dbReference type="InterPro" id="IPR036388">
    <property type="entry name" value="WH-like_DNA-bd_sf"/>
</dbReference>
<dbReference type="Pfam" id="PF01037">
    <property type="entry name" value="AsnC_trans_reg"/>
    <property type="match status" value="1"/>
</dbReference>
<feature type="compositionally biased region" description="Basic and acidic residues" evidence="4">
    <location>
        <begin position="154"/>
        <end position="163"/>
    </location>
</feature>
<evidence type="ECO:0000256" key="4">
    <source>
        <dbReference type="SAM" id="MobiDB-lite"/>
    </source>
</evidence>
<dbReference type="SUPFAM" id="SSF54909">
    <property type="entry name" value="Dimeric alpha+beta barrel"/>
    <property type="match status" value="1"/>
</dbReference>
<dbReference type="GO" id="GO:0043200">
    <property type="term" value="P:response to amino acid"/>
    <property type="evidence" value="ECO:0007669"/>
    <property type="project" value="TreeGrafter"/>
</dbReference>
<name>A0A543D0Q6_9PSEU</name>
<keyword evidence="2 6" id="KW-0238">DNA-binding</keyword>
<dbReference type="SUPFAM" id="SSF46785">
    <property type="entry name" value="Winged helix' DNA-binding domain"/>
    <property type="match status" value="1"/>
</dbReference>
<gene>
    <name evidence="6" type="ORF">FB558_7573</name>
</gene>
<dbReference type="GO" id="GO:0043565">
    <property type="term" value="F:sequence-specific DNA binding"/>
    <property type="evidence" value="ECO:0007669"/>
    <property type="project" value="InterPro"/>
</dbReference>
<evidence type="ECO:0000313" key="7">
    <source>
        <dbReference type="Proteomes" id="UP000315677"/>
    </source>
</evidence>
<evidence type="ECO:0000256" key="2">
    <source>
        <dbReference type="ARBA" id="ARBA00023125"/>
    </source>
</evidence>
<dbReference type="Gene3D" id="3.30.70.920">
    <property type="match status" value="1"/>
</dbReference>
<dbReference type="SMART" id="SM00344">
    <property type="entry name" value="HTH_ASNC"/>
    <property type="match status" value="1"/>
</dbReference>
<dbReference type="InterPro" id="IPR036390">
    <property type="entry name" value="WH_DNA-bd_sf"/>
</dbReference>
<dbReference type="OrthoDB" id="9809462at2"/>
<dbReference type="PROSITE" id="PS50956">
    <property type="entry name" value="HTH_ASNC_2"/>
    <property type="match status" value="1"/>
</dbReference>
<dbReference type="RefSeq" id="WP_142062523.1">
    <property type="nucleotide sequence ID" value="NZ_VFPA01000006.1"/>
</dbReference>
<evidence type="ECO:0000259" key="5">
    <source>
        <dbReference type="PROSITE" id="PS50956"/>
    </source>
</evidence>
<dbReference type="PRINTS" id="PR00033">
    <property type="entry name" value="HTHASNC"/>
</dbReference>
<sequence>MRTPIDALDGRLLRALTRDPRATVVALAEEVGLTRNTVQARLARLEERGVLGTFERRIDPAALGYPLTAYVTVRVVQRELGPVAAALAQIPEVLEVQGLSGEADLLVQVVARDADDLYRIAGLLLATEGVERTTTSLVMRRLVDYRMTPLLERITEPVTEERAPTAGPPAPGRRPSRGARAGRPGRSRRA</sequence>
<dbReference type="PANTHER" id="PTHR30154:SF34">
    <property type="entry name" value="TRANSCRIPTIONAL REGULATOR AZLB"/>
    <property type="match status" value="1"/>
</dbReference>
<dbReference type="Proteomes" id="UP000315677">
    <property type="component" value="Unassembled WGS sequence"/>
</dbReference>
<dbReference type="InterPro" id="IPR019888">
    <property type="entry name" value="Tscrpt_reg_AsnC-like"/>
</dbReference>
<dbReference type="EMBL" id="VFPA01000006">
    <property type="protein sequence ID" value="TQM02929.1"/>
    <property type="molecule type" value="Genomic_DNA"/>
</dbReference>
<dbReference type="Gene3D" id="1.10.10.10">
    <property type="entry name" value="Winged helix-like DNA-binding domain superfamily/Winged helix DNA-binding domain"/>
    <property type="match status" value="1"/>
</dbReference>
<dbReference type="InterPro" id="IPR019887">
    <property type="entry name" value="Tscrpt_reg_AsnC/Lrp_C"/>
</dbReference>
<keyword evidence="3" id="KW-0804">Transcription</keyword>
<dbReference type="AlphaFoldDB" id="A0A543D0Q6"/>
<proteinExistence type="predicted"/>
<dbReference type="InterPro" id="IPR011008">
    <property type="entry name" value="Dimeric_a/b-barrel"/>
</dbReference>
<dbReference type="Pfam" id="PF13404">
    <property type="entry name" value="HTH_AsnC-type"/>
    <property type="match status" value="1"/>
</dbReference>
<dbReference type="InterPro" id="IPR019885">
    <property type="entry name" value="Tscrpt_reg_HTH_AsnC-type_CS"/>
</dbReference>
<keyword evidence="7" id="KW-1185">Reference proteome</keyword>
<reference evidence="6 7" key="1">
    <citation type="submission" date="2019-06" db="EMBL/GenBank/DDBJ databases">
        <title>Sequencing the genomes of 1000 actinobacteria strains.</title>
        <authorList>
            <person name="Klenk H.-P."/>
        </authorList>
    </citation>
    <scope>NUCLEOTIDE SEQUENCE [LARGE SCALE GENOMIC DNA]</scope>
    <source>
        <strain evidence="6 7">DSM 45301</strain>
    </source>
</reference>
<evidence type="ECO:0000256" key="1">
    <source>
        <dbReference type="ARBA" id="ARBA00023015"/>
    </source>
</evidence>
<feature type="domain" description="HTH asnC-type" evidence="5">
    <location>
        <begin position="5"/>
        <end position="66"/>
    </location>
</feature>
<comment type="caution">
    <text evidence="6">The sequence shown here is derived from an EMBL/GenBank/DDBJ whole genome shotgun (WGS) entry which is preliminary data.</text>
</comment>
<dbReference type="PANTHER" id="PTHR30154">
    <property type="entry name" value="LEUCINE-RESPONSIVE REGULATORY PROTEIN"/>
    <property type="match status" value="1"/>
</dbReference>
<dbReference type="GO" id="GO:0005829">
    <property type="term" value="C:cytosol"/>
    <property type="evidence" value="ECO:0007669"/>
    <property type="project" value="TreeGrafter"/>
</dbReference>
<feature type="region of interest" description="Disordered" evidence="4">
    <location>
        <begin position="154"/>
        <end position="190"/>
    </location>
</feature>
<dbReference type="PROSITE" id="PS00519">
    <property type="entry name" value="HTH_ASNC_1"/>
    <property type="match status" value="1"/>
</dbReference>
<protein>
    <submittedName>
        <fullName evidence="6">DNA-binding Lrp family transcriptional regulator</fullName>
    </submittedName>
</protein>